<keyword evidence="3" id="KW-1185">Reference proteome</keyword>
<dbReference type="Proteomes" id="UP001175001">
    <property type="component" value="Unassembled WGS sequence"/>
</dbReference>
<comment type="caution">
    <text evidence="2">The sequence shown here is derived from an EMBL/GenBank/DDBJ whole genome shotgun (WGS) entry which is preliminary data.</text>
</comment>
<evidence type="ECO:0000313" key="2">
    <source>
        <dbReference type="EMBL" id="KAK0663047.1"/>
    </source>
</evidence>
<proteinExistence type="predicted"/>
<feature type="region of interest" description="Disordered" evidence="1">
    <location>
        <begin position="1"/>
        <end position="38"/>
    </location>
</feature>
<organism evidence="2 3">
    <name type="scientific">Lasiodiplodia hormozganensis</name>
    <dbReference type="NCBI Taxonomy" id="869390"/>
    <lineage>
        <taxon>Eukaryota</taxon>
        <taxon>Fungi</taxon>
        <taxon>Dikarya</taxon>
        <taxon>Ascomycota</taxon>
        <taxon>Pezizomycotina</taxon>
        <taxon>Dothideomycetes</taxon>
        <taxon>Dothideomycetes incertae sedis</taxon>
        <taxon>Botryosphaeriales</taxon>
        <taxon>Botryosphaeriaceae</taxon>
        <taxon>Lasiodiplodia</taxon>
    </lineage>
</organism>
<gene>
    <name evidence="2" type="ORF">DIS24_g1379</name>
</gene>
<accession>A0AA39Z2N6</accession>
<reference evidence="2" key="1">
    <citation type="submission" date="2023-06" db="EMBL/GenBank/DDBJ databases">
        <title>Multi-omics analyses reveal the molecular pathogenesis toolkit of Lasiodiplodia hormozganensis, a cross-kingdom pathogen.</title>
        <authorList>
            <person name="Felix C."/>
            <person name="Meneses R."/>
            <person name="Goncalves M.F.M."/>
            <person name="Tilleman L."/>
            <person name="Duarte A.S."/>
            <person name="Jorrin-Novo J.V."/>
            <person name="Van De Peer Y."/>
            <person name="Deforce D."/>
            <person name="Van Nieuwerburgh F."/>
            <person name="Esteves A.C."/>
            <person name="Alves A."/>
        </authorList>
    </citation>
    <scope>NUCLEOTIDE SEQUENCE</scope>
    <source>
        <strain evidence="2">CBS 339.90</strain>
    </source>
</reference>
<sequence length="231" mass="25982">MEQTTSSDDPGFCLRTTINAEEPPPYSEQKNSSPDFDFDQAAPAEVEKQPRAIDWSDIVTASAWPQVILALLHIPTMLVQQAFLPILWQQLVATYLESTELGWWKKEMVGWVLVVAGGQLLILTTNLYLGEYAWPEASREEQRKALEKSLERRREAFEAEEEARYEYRGKWGGEGMKEQAEAGADGRQHGDACSVKDLKAGVDGKWEVTDELIATVFTILQDIGLFKIESG</sequence>
<evidence type="ECO:0000256" key="1">
    <source>
        <dbReference type="SAM" id="MobiDB-lite"/>
    </source>
</evidence>
<name>A0AA39Z2N6_9PEZI</name>
<dbReference type="EMBL" id="JAUJDW010000004">
    <property type="protein sequence ID" value="KAK0663047.1"/>
    <property type="molecule type" value="Genomic_DNA"/>
</dbReference>
<evidence type="ECO:0000313" key="3">
    <source>
        <dbReference type="Proteomes" id="UP001175001"/>
    </source>
</evidence>
<protein>
    <submittedName>
        <fullName evidence="2">Uncharacterized protein</fullName>
    </submittedName>
</protein>
<dbReference type="AlphaFoldDB" id="A0AA39Z2N6"/>